<organism evidence="2 3">
    <name type="scientific">Acaulospora morrowiae</name>
    <dbReference type="NCBI Taxonomy" id="94023"/>
    <lineage>
        <taxon>Eukaryota</taxon>
        <taxon>Fungi</taxon>
        <taxon>Fungi incertae sedis</taxon>
        <taxon>Mucoromycota</taxon>
        <taxon>Glomeromycotina</taxon>
        <taxon>Glomeromycetes</taxon>
        <taxon>Diversisporales</taxon>
        <taxon>Acaulosporaceae</taxon>
        <taxon>Acaulospora</taxon>
    </lineage>
</organism>
<comment type="caution">
    <text evidence="2">The sequence shown here is derived from an EMBL/GenBank/DDBJ whole genome shotgun (WGS) entry which is preliminary data.</text>
</comment>
<accession>A0A9N9NJC6</accession>
<dbReference type="EMBL" id="CAJVPV010029106">
    <property type="protein sequence ID" value="CAG8737886.1"/>
    <property type="molecule type" value="Genomic_DNA"/>
</dbReference>
<evidence type="ECO:0000256" key="1">
    <source>
        <dbReference type="SAM" id="MobiDB-lite"/>
    </source>
</evidence>
<name>A0A9N9NJC6_9GLOM</name>
<proteinExistence type="predicted"/>
<dbReference type="Proteomes" id="UP000789342">
    <property type="component" value="Unassembled WGS sequence"/>
</dbReference>
<evidence type="ECO:0000313" key="2">
    <source>
        <dbReference type="EMBL" id="CAG8737886.1"/>
    </source>
</evidence>
<feature type="compositionally biased region" description="Low complexity" evidence="1">
    <location>
        <begin position="52"/>
        <end position="62"/>
    </location>
</feature>
<dbReference type="AlphaFoldDB" id="A0A9N9NJC6"/>
<feature type="non-terminal residue" evidence="2">
    <location>
        <position position="102"/>
    </location>
</feature>
<protein>
    <submittedName>
        <fullName evidence="2">4702_t:CDS:1</fullName>
    </submittedName>
</protein>
<sequence length="102" mass="12278">MVNKAIKNIVDQNRVSSLFRDTFTGPTCLYHWLSTKRPPRFLRRNLSYMQKTPKNTTKMQKTTQRKKRNTLEELFRRREKEEELLSTSRTKRSLQLTFEGLV</sequence>
<reference evidence="2" key="1">
    <citation type="submission" date="2021-06" db="EMBL/GenBank/DDBJ databases">
        <authorList>
            <person name="Kallberg Y."/>
            <person name="Tangrot J."/>
            <person name="Rosling A."/>
        </authorList>
    </citation>
    <scope>NUCLEOTIDE SEQUENCE</scope>
    <source>
        <strain evidence="2">CL551</strain>
    </source>
</reference>
<gene>
    <name evidence="2" type="ORF">AMORRO_LOCUS14505</name>
</gene>
<keyword evidence="3" id="KW-1185">Reference proteome</keyword>
<feature type="region of interest" description="Disordered" evidence="1">
    <location>
        <begin position="52"/>
        <end position="74"/>
    </location>
</feature>
<evidence type="ECO:0000313" key="3">
    <source>
        <dbReference type="Proteomes" id="UP000789342"/>
    </source>
</evidence>